<organism evidence="2 3">
    <name type="scientific">Variovorax rhizosphaerae</name>
    <dbReference type="NCBI Taxonomy" id="1836200"/>
    <lineage>
        <taxon>Bacteria</taxon>
        <taxon>Pseudomonadati</taxon>
        <taxon>Pseudomonadota</taxon>
        <taxon>Betaproteobacteria</taxon>
        <taxon>Burkholderiales</taxon>
        <taxon>Comamonadaceae</taxon>
        <taxon>Variovorax</taxon>
    </lineage>
</organism>
<keyword evidence="1" id="KW-0812">Transmembrane</keyword>
<dbReference type="RefSeq" id="WP_340344554.1">
    <property type="nucleotide sequence ID" value="NZ_JBBKZT010000010.1"/>
</dbReference>
<evidence type="ECO:0008006" key="4">
    <source>
        <dbReference type="Google" id="ProtNLM"/>
    </source>
</evidence>
<keyword evidence="1" id="KW-1133">Transmembrane helix</keyword>
<keyword evidence="1" id="KW-0472">Membrane</keyword>
<feature type="transmembrane region" description="Helical" evidence="1">
    <location>
        <begin position="37"/>
        <end position="55"/>
    </location>
</feature>
<keyword evidence="3" id="KW-1185">Reference proteome</keyword>
<accession>A0ABU8WRQ5</accession>
<name>A0ABU8WRQ5_9BURK</name>
<evidence type="ECO:0000313" key="3">
    <source>
        <dbReference type="Proteomes" id="UP001385892"/>
    </source>
</evidence>
<protein>
    <recommendedName>
        <fullName evidence="4">Integron gene cassette protein</fullName>
    </recommendedName>
</protein>
<feature type="transmembrane region" description="Helical" evidence="1">
    <location>
        <begin position="15"/>
        <end position="32"/>
    </location>
</feature>
<gene>
    <name evidence="2" type="ORF">WKW82_22435</name>
</gene>
<evidence type="ECO:0000256" key="1">
    <source>
        <dbReference type="SAM" id="Phobius"/>
    </source>
</evidence>
<proteinExistence type="predicted"/>
<reference evidence="2 3" key="1">
    <citation type="submission" date="2024-03" db="EMBL/GenBank/DDBJ databases">
        <title>Novel species of the genus Variovorax.</title>
        <authorList>
            <person name="Liu Q."/>
            <person name="Xin Y.-H."/>
        </authorList>
    </citation>
    <scope>NUCLEOTIDE SEQUENCE [LARGE SCALE GENOMIC DNA]</scope>
    <source>
        <strain evidence="2 3">KACC 18900</strain>
    </source>
</reference>
<dbReference type="PROSITE" id="PS51257">
    <property type="entry name" value="PROKAR_LIPOPROTEIN"/>
    <property type="match status" value="1"/>
</dbReference>
<evidence type="ECO:0000313" key="2">
    <source>
        <dbReference type="EMBL" id="MEJ8849428.1"/>
    </source>
</evidence>
<comment type="caution">
    <text evidence="2">The sequence shown here is derived from an EMBL/GenBank/DDBJ whole genome shotgun (WGS) entry which is preliminary data.</text>
</comment>
<dbReference type="Proteomes" id="UP001385892">
    <property type="component" value="Unassembled WGS sequence"/>
</dbReference>
<dbReference type="EMBL" id="JBBKZT010000010">
    <property type="protein sequence ID" value="MEJ8849428.1"/>
    <property type="molecule type" value="Genomic_DNA"/>
</dbReference>
<feature type="transmembrane region" description="Helical" evidence="1">
    <location>
        <begin position="75"/>
        <end position="94"/>
    </location>
</feature>
<sequence>MHIDKFAELLKIELVHIWGFGIAACVACFLVGCWRRWFGLVLAIMPAVWFVSLLLEIHSADVGPYLYNEQGSAYYVQAYLALALFVAGVVLGALRSRKRPRA</sequence>